<accession>A0A4D6NQT4</accession>
<proteinExistence type="predicted"/>
<evidence type="ECO:0000313" key="2">
    <source>
        <dbReference type="Proteomes" id="UP000501690"/>
    </source>
</evidence>
<reference evidence="1 2" key="1">
    <citation type="submission" date="2019-04" db="EMBL/GenBank/DDBJ databases">
        <title>An improved genome assembly and genetic linkage map for asparagus bean, Vigna unguiculata ssp. sesquipedialis.</title>
        <authorList>
            <person name="Xia Q."/>
            <person name="Zhang R."/>
            <person name="Dong Y."/>
        </authorList>
    </citation>
    <scope>NUCLEOTIDE SEQUENCE [LARGE SCALE GENOMIC DNA]</scope>
    <source>
        <tissue evidence="1">Leaf</tissue>
    </source>
</reference>
<sequence>MNCCVSEKIPKTAWRAMHSPPGDSFDFRVSRFLLEEPPGGPGGIDWTAKRRELIGHFLYFLGDGSNLIGGKVNLLSKGDTCGNSSIRGAWRHVSPARQSRSLMRLAIRVERHAIFDEANIVFFLLWMCVVYETLGDISKVRCWSIPGVVAQDGG</sequence>
<name>A0A4D6NQT4_VIGUN</name>
<protein>
    <submittedName>
        <fullName evidence="1">Uncharacterized protein</fullName>
    </submittedName>
</protein>
<keyword evidence="2" id="KW-1185">Reference proteome</keyword>
<organism evidence="1 2">
    <name type="scientific">Vigna unguiculata</name>
    <name type="common">Cowpea</name>
    <dbReference type="NCBI Taxonomy" id="3917"/>
    <lineage>
        <taxon>Eukaryota</taxon>
        <taxon>Viridiplantae</taxon>
        <taxon>Streptophyta</taxon>
        <taxon>Embryophyta</taxon>
        <taxon>Tracheophyta</taxon>
        <taxon>Spermatophyta</taxon>
        <taxon>Magnoliopsida</taxon>
        <taxon>eudicotyledons</taxon>
        <taxon>Gunneridae</taxon>
        <taxon>Pentapetalae</taxon>
        <taxon>rosids</taxon>
        <taxon>fabids</taxon>
        <taxon>Fabales</taxon>
        <taxon>Fabaceae</taxon>
        <taxon>Papilionoideae</taxon>
        <taxon>50 kb inversion clade</taxon>
        <taxon>NPAAA clade</taxon>
        <taxon>indigoferoid/millettioid clade</taxon>
        <taxon>Phaseoleae</taxon>
        <taxon>Vigna</taxon>
    </lineage>
</organism>
<evidence type="ECO:0000313" key="1">
    <source>
        <dbReference type="EMBL" id="QCE15281.1"/>
    </source>
</evidence>
<dbReference type="EMBL" id="CP039355">
    <property type="protein sequence ID" value="QCE15281.1"/>
    <property type="molecule type" value="Genomic_DNA"/>
</dbReference>
<gene>
    <name evidence="1" type="ORF">DEO72_LG11g2290</name>
</gene>
<dbReference type="AlphaFoldDB" id="A0A4D6NQT4"/>
<dbReference type="Proteomes" id="UP000501690">
    <property type="component" value="Linkage Group LG11"/>
</dbReference>